<protein>
    <submittedName>
        <fullName evidence="9">Septal ring factor EnvC (AmiA/AmiB activator)</fullName>
    </submittedName>
</protein>
<evidence type="ECO:0000313" key="9">
    <source>
        <dbReference type="EMBL" id="PRY92847.1"/>
    </source>
</evidence>
<evidence type="ECO:0000256" key="3">
    <source>
        <dbReference type="ARBA" id="ARBA00022723"/>
    </source>
</evidence>
<dbReference type="PROSITE" id="PS51257">
    <property type="entry name" value="PROKAR_LIPOPROTEIN"/>
    <property type="match status" value="1"/>
</dbReference>
<proteinExistence type="predicted"/>
<dbReference type="OrthoDB" id="9809144at2"/>
<keyword evidence="6" id="KW-0482">Metalloprotease</keyword>
<dbReference type="InterPro" id="IPR050570">
    <property type="entry name" value="Cell_wall_metabolism_enzyme"/>
</dbReference>
<name>A0A2T0X1Q4_9RHOB</name>
<dbReference type="RefSeq" id="WP_106160509.1">
    <property type="nucleotide sequence ID" value="NZ_PVTT01000002.1"/>
</dbReference>
<keyword evidence="5" id="KW-0862">Zinc</keyword>
<evidence type="ECO:0000256" key="2">
    <source>
        <dbReference type="ARBA" id="ARBA00022670"/>
    </source>
</evidence>
<evidence type="ECO:0000256" key="1">
    <source>
        <dbReference type="ARBA" id="ARBA00001947"/>
    </source>
</evidence>
<dbReference type="InterPro" id="IPR016047">
    <property type="entry name" value="M23ase_b-sheet_dom"/>
</dbReference>
<dbReference type="Pfam" id="PF01551">
    <property type="entry name" value="Peptidase_M23"/>
    <property type="match status" value="1"/>
</dbReference>
<organism evidence="9 10">
    <name type="scientific">Hasllibacter halocynthiae</name>
    <dbReference type="NCBI Taxonomy" id="595589"/>
    <lineage>
        <taxon>Bacteria</taxon>
        <taxon>Pseudomonadati</taxon>
        <taxon>Pseudomonadota</taxon>
        <taxon>Alphaproteobacteria</taxon>
        <taxon>Rhodobacterales</taxon>
        <taxon>Roseobacteraceae</taxon>
        <taxon>Hasllibacter</taxon>
    </lineage>
</organism>
<evidence type="ECO:0000313" key="10">
    <source>
        <dbReference type="Proteomes" id="UP000238801"/>
    </source>
</evidence>
<dbReference type="PANTHER" id="PTHR21666">
    <property type="entry name" value="PEPTIDASE-RELATED"/>
    <property type="match status" value="1"/>
</dbReference>
<dbReference type="InterPro" id="IPR011055">
    <property type="entry name" value="Dup_hybrid_motif"/>
</dbReference>
<dbReference type="PANTHER" id="PTHR21666:SF288">
    <property type="entry name" value="CELL DIVISION PROTEIN YTFB"/>
    <property type="match status" value="1"/>
</dbReference>
<dbReference type="Proteomes" id="UP000238801">
    <property type="component" value="Unassembled WGS sequence"/>
</dbReference>
<keyword evidence="7" id="KW-0732">Signal</keyword>
<dbReference type="AlphaFoldDB" id="A0A2T0X1Q4"/>
<evidence type="ECO:0000256" key="5">
    <source>
        <dbReference type="ARBA" id="ARBA00022833"/>
    </source>
</evidence>
<dbReference type="CDD" id="cd12797">
    <property type="entry name" value="M23_peptidase"/>
    <property type="match status" value="1"/>
</dbReference>
<evidence type="ECO:0000256" key="6">
    <source>
        <dbReference type="ARBA" id="ARBA00023049"/>
    </source>
</evidence>
<evidence type="ECO:0000256" key="4">
    <source>
        <dbReference type="ARBA" id="ARBA00022801"/>
    </source>
</evidence>
<gene>
    <name evidence="9" type="ORF">BCF33_1709</name>
</gene>
<keyword evidence="4" id="KW-0378">Hydrolase</keyword>
<dbReference type="GO" id="GO:0004222">
    <property type="term" value="F:metalloendopeptidase activity"/>
    <property type="evidence" value="ECO:0007669"/>
    <property type="project" value="TreeGrafter"/>
</dbReference>
<dbReference type="SUPFAM" id="SSF51261">
    <property type="entry name" value="Duplicated hybrid motif"/>
    <property type="match status" value="1"/>
</dbReference>
<accession>A0A2T0X1Q4</accession>
<dbReference type="Gene3D" id="2.70.70.10">
    <property type="entry name" value="Glucose Permease (Domain IIA)"/>
    <property type="match status" value="1"/>
</dbReference>
<feature type="signal peptide" evidence="7">
    <location>
        <begin position="1"/>
        <end position="20"/>
    </location>
</feature>
<keyword evidence="2" id="KW-0645">Protease</keyword>
<evidence type="ECO:0000256" key="7">
    <source>
        <dbReference type="SAM" id="SignalP"/>
    </source>
</evidence>
<feature type="chain" id="PRO_5015774182" evidence="7">
    <location>
        <begin position="21"/>
        <end position="363"/>
    </location>
</feature>
<evidence type="ECO:0000259" key="8">
    <source>
        <dbReference type="Pfam" id="PF01551"/>
    </source>
</evidence>
<dbReference type="EMBL" id="PVTT01000002">
    <property type="protein sequence ID" value="PRY92847.1"/>
    <property type="molecule type" value="Genomic_DNA"/>
</dbReference>
<keyword evidence="10" id="KW-1185">Reference proteome</keyword>
<feature type="domain" description="M23ase beta-sheet core" evidence="8">
    <location>
        <begin position="250"/>
        <end position="357"/>
    </location>
</feature>
<dbReference type="GO" id="GO:0046872">
    <property type="term" value="F:metal ion binding"/>
    <property type="evidence" value="ECO:0007669"/>
    <property type="project" value="UniProtKB-KW"/>
</dbReference>
<dbReference type="GO" id="GO:0006508">
    <property type="term" value="P:proteolysis"/>
    <property type="evidence" value="ECO:0007669"/>
    <property type="project" value="UniProtKB-KW"/>
</dbReference>
<sequence>MRRPLLLATLLALLACGARAGPAEDAEAAAAALLEMAAGLEMAEEAGDRIAALTELVRAYERGLSAFREGLRESAARERALAVRADRDRARMERVLAALARVEATPEPLLLLHPEGPEATVRAGMLLGAAVPALRAEADALAAEAREARRLRRLREGAAAVLEEGLAGARAAREALATAVADRTGPPPRLLDDPARLAELAGAVETLGAFAGTLAPDPDAPAAAGPRPLPVAGTVLRAAGEPDAAGAIRPGVILATAPGALVEAPGPATVRYAGPLTGYENVIVLEPAANRLTVLAGLGRVYVRPGQVVAAGDALGLMGGRAGSPAAMVEDADRGAGEERSETLYIETRVDGAPADPAGWFAL</sequence>
<reference evidence="9 10" key="1">
    <citation type="submission" date="2018-03" db="EMBL/GenBank/DDBJ databases">
        <title>Genomic Encyclopedia of Archaeal and Bacterial Type Strains, Phase II (KMG-II): from individual species to whole genera.</title>
        <authorList>
            <person name="Goeker M."/>
        </authorList>
    </citation>
    <scope>NUCLEOTIDE SEQUENCE [LARGE SCALE GENOMIC DNA]</scope>
    <source>
        <strain evidence="9 10">DSM 29318</strain>
    </source>
</reference>
<keyword evidence="3" id="KW-0479">Metal-binding</keyword>
<comment type="caution">
    <text evidence="9">The sequence shown here is derived from an EMBL/GenBank/DDBJ whole genome shotgun (WGS) entry which is preliminary data.</text>
</comment>
<comment type="cofactor">
    <cofactor evidence="1">
        <name>Zn(2+)</name>
        <dbReference type="ChEBI" id="CHEBI:29105"/>
    </cofactor>
</comment>